<evidence type="ECO:0000256" key="1">
    <source>
        <dbReference type="ARBA" id="ARBA00022460"/>
    </source>
</evidence>
<dbReference type="Proteomes" id="UP000827092">
    <property type="component" value="Unassembled WGS sequence"/>
</dbReference>
<organism evidence="4 5">
    <name type="scientific">Oedothorax gibbosus</name>
    <dbReference type="NCBI Taxonomy" id="931172"/>
    <lineage>
        <taxon>Eukaryota</taxon>
        <taxon>Metazoa</taxon>
        <taxon>Ecdysozoa</taxon>
        <taxon>Arthropoda</taxon>
        <taxon>Chelicerata</taxon>
        <taxon>Arachnida</taxon>
        <taxon>Araneae</taxon>
        <taxon>Araneomorphae</taxon>
        <taxon>Entelegynae</taxon>
        <taxon>Araneoidea</taxon>
        <taxon>Linyphiidae</taxon>
        <taxon>Erigoninae</taxon>
        <taxon>Oedothorax</taxon>
    </lineage>
</organism>
<evidence type="ECO:0000256" key="3">
    <source>
        <dbReference type="SAM" id="SignalP"/>
    </source>
</evidence>
<protein>
    <recommendedName>
        <fullName evidence="6">Cuticle protein</fullName>
    </recommendedName>
</protein>
<dbReference type="InterPro" id="IPR000618">
    <property type="entry name" value="Insect_cuticle"/>
</dbReference>
<evidence type="ECO:0008006" key="6">
    <source>
        <dbReference type="Google" id="ProtNLM"/>
    </source>
</evidence>
<evidence type="ECO:0000313" key="5">
    <source>
        <dbReference type="Proteomes" id="UP000827092"/>
    </source>
</evidence>
<name>A0AAV6UWD2_9ARAC</name>
<dbReference type="PANTHER" id="PTHR10380:SF173">
    <property type="entry name" value="CUTICULAR PROTEIN 47EF, ISOFORM C-RELATED"/>
    <property type="match status" value="1"/>
</dbReference>
<feature type="signal peptide" evidence="3">
    <location>
        <begin position="1"/>
        <end position="17"/>
    </location>
</feature>
<proteinExistence type="predicted"/>
<sequence length="239" mass="25700">MFFKIAFVAALAAVASAQYHHYPAHGYGHAYEGHHDYHQFTQFTMPPLFTMRHLLIITPCPITMPGPTMLRLTMCHPTMESPSMPTIKWNERVYFNLLSTFQYHASQPYAFGYAFQGYQGQQHRQESGIGGQSVKGSYGFTDARGIQRQVDYVADHSGFKAQVKTNEPGTVSKDPAHVNVISSGHPYFGAGVHSGIGGGHVGIGGGHARIGAGHGAGYGSGHGNGGYGYSGAHGGHHGR</sequence>
<dbReference type="AlphaFoldDB" id="A0AAV6UWD2"/>
<keyword evidence="5" id="KW-1185">Reference proteome</keyword>
<accession>A0AAV6UWD2</accession>
<gene>
    <name evidence="4" type="ORF">JTE90_008054</name>
</gene>
<evidence type="ECO:0000256" key="2">
    <source>
        <dbReference type="PROSITE-ProRule" id="PRU00497"/>
    </source>
</evidence>
<comment type="caution">
    <text evidence="4">The sequence shown here is derived from an EMBL/GenBank/DDBJ whole genome shotgun (WGS) entry which is preliminary data.</text>
</comment>
<dbReference type="Pfam" id="PF00379">
    <property type="entry name" value="Chitin_bind_4"/>
    <property type="match status" value="1"/>
</dbReference>
<dbReference type="EMBL" id="JAFNEN010000238">
    <property type="protein sequence ID" value="KAG8188489.1"/>
    <property type="molecule type" value="Genomic_DNA"/>
</dbReference>
<dbReference type="PANTHER" id="PTHR10380">
    <property type="entry name" value="CUTICLE PROTEIN"/>
    <property type="match status" value="1"/>
</dbReference>
<dbReference type="GO" id="GO:0062129">
    <property type="term" value="C:chitin-based extracellular matrix"/>
    <property type="evidence" value="ECO:0007669"/>
    <property type="project" value="TreeGrafter"/>
</dbReference>
<dbReference type="InterPro" id="IPR050468">
    <property type="entry name" value="Cuticle_Struct_Prot"/>
</dbReference>
<keyword evidence="1 2" id="KW-0193">Cuticle</keyword>
<evidence type="ECO:0000313" key="4">
    <source>
        <dbReference type="EMBL" id="KAG8188489.1"/>
    </source>
</evidence>
<dbReference type="PROSITE" id="PS51155">
    <property type="entry name" value="CHIT_BIND_RR_2"/>
    <property type="match status" value="1"/>
</dbReference>
<feature type="chain" id="PRO_5043978192" description="Cuticle protein" evidence="3">
    <location>
        <begin position="18"/>
        <end position="239"/>
    </location>
</feature>
<reference evidence="4 5" key="1">
    <citation type="journal article" date="2022" name="Nat. Ecol. Evol.">
        <title>A masculinizing supergene underlies an exaggerated male reproductive morph in a spider.</title>
        <authorList>
            <person name="Hendrickx F."/>
            <person name="De Corte Z."/>
            <person name="Sonet G."/>
            <person name="Van Belleghem S.M."/>
            <person name="Kostlbacher S."/>
            <person name="Vangestel C."/>
        </authorList>
    </citation>
    <scope>NUCLEOTIDE SEQUENCE [LARGE SCALE GENOMIC DNA]</scope>
    <source>
        <strain evidence="4">W744_W776</strain>
    </source>
</reference>
<keyword evidence="3" id="KW-0732">Signal</keyword>
<dbReference type="GO" id="GO:0008010">
    <property type="term" value="F:structural constituent of chitin-based larval cuticle"/>
    <property type="evidence" value="ECO:0007669"/>
    <property type="project" value="TreeGrafter"/>
</dbReference>